<dbReference type="InterPro" id="IPR012677">
    <property type="entry name" value="Nucleotide-bd_a/b_plait_sf"/>
</dbReference>
<dbReference type="PANTHER" id="PTHR48024:SF56">
    <property type="entry name" value="HETEROGENEOUS NUCLEAR RIBONUCLEOPROTEIN A0"/>
    <property type="match status" value="1"/>
</dbReference>
<feature type="region of interest" description="Disordered" evidence="3">
    <location>
        <begin position="134"/>
        <end position="228"/>
    </location>
</feature>
<feature type="compositionally biased region" description="Basic and acidic residues" evidence="3">
    <location>
        <begin position="193"/>
        <end position="221"/>
    </location>
</feature>
<dbReference type="GO" id="GO:0005739">
    <property type="term" value="C:mitochondrion"/>
    <property type="evidence" value="ECO:0007669"/>
    <property type="project" value="TreeGrafter"/>
</dbReference>
<reference evidence="5 6" key="1">
    <citation type="journal article" date="2023" name="G3 (Bethesda)">
        <title>A chromosome-length genome assembly and annotation of blackberry (Rubus argutus, cv. 'Hillquist').</title>
        <authorList>
            <person name="Bruna T."/>
            <person name="Aryal R."/>
            <person name="Dudchenko O."/>
            <person name="Sargent D.J."/>
            <person name="Mead D."/>
            <person name="Buti M."/>
            <person name="Cavallini A."/>
            <person name="Hytonen T."/>
            <person name="Andres J."/>
            <person name="Pham M."/>
            <person name="Weisz D."/>
            <person name="Mascagni F."/>
            <person name="Usai G."/>
            <person name="Natali L."/>
            <person name="Bassil N."/>
            <person name="Fernandez G.E."/>
            <person name="Lomsadze A."/>
            <person name="Armour M."/>
            <person name="Olukolu B."/>
            <person name="Poorten T."/>
            <person name="Britton C."/>
            <person name="Davik J."/>
            <person name="Ashrafi H."/>
            <person name="Aiden E.L."/>
            <person name="Borodovsky M."/>
            <person name="Worthington M."/>
        </authorList>
    </citation>
    <scope>NUCLEOTIDE SEQUENCE [LARGE SCALE GENOMIC DNA]</scope>
    <source>
        <strain evidence="5">PI 553951</strain>
    </source>
</reference>
<evidence type="ECO:0000259" key="4">
    <source>
        <dbReference type="PROSITE" id="PS50102"/>
    </source>
</evidence>
<dbReference type="Gene3D" id="3.30.70.330">
    <property type="match status" value="1"/>
</dbReference>
<keyword evidence="1 2" id="KW-0694">RNA-binding</keyword>
<evidence type="ECO:0000256" key="1">
    <source>
        <dbReference type="ARBA" id="ARBA00022884"/>
    </source>
</evidence>
<comment type="caution">
    <text evidence="5">The sequence shown here is derived from an EMBL/GenBank/DDBJ whole genome shotgun (WGS) entry which is preliminary data.</text>
</comment>
<dbReference type="GO" id="GO:0005634">
    <property type="term" value="C:nucleus"/>
    <property type="evidence" value="ECO:0007669"/>
    <property type="project" value="TreeGrafter"/>
</dbReference>
<dbReference type="PROSITE" id="PS50102">
    <property type="entry name" value="RRM"/>
    <property type="match status" value="1"/>
</dbReference>
<dbReference type="GO" id="GO:0003723">
    <property type="term" value="F:RNA binding"/>
    <property type="evidence" value="ECO:0007669"/>
    <property type="project" value="UniProtKB-UniRule"/>
</dbReference>
<name>A0AAW1YEH2_RUBAR</name>
<dbReference type="AlphaFoldDB" id="A0AAW1YEH2"/>
<dbReference type="InterPro" id="IPR050886">
    <property type="entry name" value="RNA-binding_reg"/>
</dbReference>
<dbReference type="InterPro" id="IPR000504">
    <property type="entry name" value="RRM_dom"/>
</dbReference>
<dbReference type="SMART" id="SM00360">
    <property type="entry name" value="RRM"/>
    <property type="match status" value="1"/>
</dbReference>
<accession>A0AAW1YEH2</accession>
<dbReference type="FunFam" id="3.30.70.330:FF:000539">
    <property type="entry name" value="RNA-binding (RRM/RBD/RNP motifs) family protein"/>
    <property type="match status" value="1"/>
</dbReference>
<evidence type="ECO:0000256" key="3">
    <source>
        <dbReference type="SAM" id="MobiDB-lite"/>
    </source>
</evidence>
<dbReference type="PANTHER" id="PTHR48024">
    <property type="entry name" value="GEO13361P1-RELATED"/>
    <property type="match status" value="1"/>
</dbReference>
<evidence type="ECO:0000256" key="2">
    <source>
        <dbReference type="PROSITE-ProRule" id="PRU00176"/>
    </source>
</evidence>
<dbReference type="Proteomes" id="UP001457282">
    <property type="component" value="Unassembled WGS sequence"/>
</dbReference>
<feature type="domain" description="RRM" evidence="4">
    <location>
        <begin position="7"/>
        <end position="84"/>
    </location>
</feature>
<gene>
    <name evidence="5" type="ORF">M0R45_003255</name>
</gene>
<evidence type="ECO:0000313" key="6">
    <source>
        <dbReference type="Proteomes" id="UP001457282"/>
    </source>
</evidence>
<dbReference type="CDD" id="cd00590">
    <property type="entry name" value="RRM_SF"/>
    <property type="match status" value="1"/>
</dbReference>
<organism evidence="5 6">
    <name type="scientific">Rubus argutus</name>
    <name type="common">Southern blackberry</name>
    <dbReference type="NCBI Taxonomy" id="59490"/>
    <lineage>
        <taxon>Eukaryota</taxon>
        <taxon>Viridiplantae</taxon>
        <taxon>Streptophyta</taxon>
        <taxon>Embryophyta</taxon>
        <taxon>Tracheophyta</taxon>
        <taxon>Spermatophyta</taxon>
        <taxon>Magnoliopsida</taxon>
        <taxon>eudicotyledons</taxon>
        <taxon>Gunneridae</taxon>
        <taxon>Pentapetalae</taxon>
        <taxon>rosids</taxon>
        <taxon>fabids</taxon>
        <taxon>Rosales</taxon>
        <taxon>Rosaceae</taxon>
        <taxon>Rosoideae</taxon>
        <taxon>Rosoideae incertae sedis</taxon>
        <taxon>Rubus</taxon>
    </lineage>
</organism>
<protein>
    <recommendedName>
        <fullName evidence="4">RRM domain-containing protein</fullName>
    </recommendedName>
</protein>
<feature type="compositionally biased region" description="Basic and acidic residues" evidence="3">
    <location>
        <begin position="134"/>
        <end position="183"/>
    </location>
</feature>
<proteinExistence type="predicted"/>
<evidence type="ECO:0000313" key="5">
    <source>
        <dbReference type="EMBL" id="KAK9947641.1"/>
    </source>
</evidence>
<dbReference type="EMBL" id="JBEDUW010000001">
    <property type="protein sequence ID" value="KAK9947641.1"/>
    <property type="molecule type" value="Genomic_DNA"/>
</dbReference>
<keyword evidence="6" id="KW-1185">Reference proteome</keyword>
<dbReference type="InterPro" id="IPR035979">
    <property type="entry name" value="RBD_domain_sf"/>
</dbReference>
<sequence>MTIDDESSVYVGGLPYDATEESVRRVFDLYGAVVAVKIVKDNTSRGKCYGFVTFRNPRSAVDAINDMDGRTVDGRIVRVNEVRTRGGRVGFGRGRENFRRDVERGRNWDRARDHEMDYDLERERYKDRYNDRSMERDRYSDRSRNGGYERGHEDHDLLSEHFSDRDRERDRDLEGNEQGHSRNLEPGWGKRNHTVESDREREMDRTDLRNNIVDKDRDQQSRRWNRSNSIDRKSRELLSHSSEDFNDQVKEQLERSTQRLEELKRRFVFSE</sequence>
<dbReference type="Pfam" id="PF00076">
    <property type="entry name" value="RRM_1"/>
    <property type="match status" value="1"/>
</dbReference>
<dbReference type="SUPFAM" id="SSF54928">
    <property type="entry name" value="RNA-binding domain, RBD"/>
    <property type="match status" value="1"/>
</dbReference>